<organism evidence="2 3">
    <name type="scientific">Streptomyces thioluteus</name>
    <dbReference type="NCBI Taxonomy" id="66431"/>
    <lineage>
        <taxon>Bacteria</taxon>
        <taxon>Bacillati</taxon>
        <taxon>Actinomycetota</taxon>
        <taxon>Actinomycetes</taxon>
        <taxon>Kitasatosporales</taxon>
        <taxon>Streptomycetaceae</taxon>
        <taxon>Streptomyces</taxon>
    </lineage>
</organism>
<gene>
    <name evidence="2" type="ORF">GCM10020221_05160</name>
</gene>
<evidence type="ECO:0008006" key="4">
    <source>
        <dbReference type="Google" id="ProtNLM"/>
    </source>
</evidence>
<dbReference type="EMBL" id="BAAAXZ010000021">
    <property type="protein sequence ID" value="GAA2912402.1"/>
    <property type="molecule type" value="Genomic_DNA"/>
</dbReference>
<evidence type="ECO:0000256" key="1">
    <source>
        <dbReference type="SAM" id="MobiDB-lite"/>
    </source>
</evidence>
<comment type="caution">
    <text evidence="2">The sequence shown here is derived from an EMBL/GenBank/DDBJ whole genome shotgun (WGS) entry which is preliminary data.</text>
</comment>
<protein>
    <recommendedName>
        <fullName evidence="4">DUF3800 domain-containing protein</fullName>
    </recommendedName>
</protein>
<name>A0ABN3WFS7_STRTU</name>
<dbReference type="Pfam" id="PF12686">
    <property type="entry name" value="DUF3800"/>
    <property type="match status" value="1"/>
</dbReference>
<proteinExistence type="predicted"/>
<dbReference type="InterPro" id="IPR024524">
    <property type="entry name" value="DUF3800"/>
</dbReference>
<accession>A0ABN3WFS7</accession>
<dbReference type="Proteomes" id="UP001501102">
    <property type="component" value="Unassembled WGS sequence"/>
</dbReference>
<evidence type="ECO:0000313" key="2">
    <source>
        <dbReference type="EMBL" id="GAA2912402.1"/>
    </source>
</evidence>
<reference evidence="2 3" key="1">
    <citation type="journal article" date="2019" name="Int. J. Syst. Evol. Microbiol.">
        <title>The Global Catalogue of Microorganisms (GCM) 10K type strain sequencing project: providing services to taxonomists for standard genome sequencing and annotation.</title>
        <authorList>
            <consortium name="The Broad Institute Genomics Platform"/>
            <consortium name="The Broad Institute Genome Sequencing Center for Infectious Disease"/>
            <person name="Wu L."/>
            <person name="Ma J."/>
        </authorList>
    </citation>
    <scope>NUCLEOTIDE SEQUENCE [LARGE SCALE GENOMIC DNA]</scope>
    <source>
        <strain evidence="2 3">JCM 4087</strain>
    </source>
</reference>
<sequence length="314" mass="34720">MHLCYIDEAGNGQTLDPGRPDAPPVLVVGGFTVPRAQVKSLTWAFLAVKKHYRPQLRNADQLSEVIQHEIKGSDVRKNLRVGNHGWRRAAMELVASLLDTLESHEARILARVWIKEEGLAFDESGVYPASVAALNETFQAQLAHEHSRGMMVLDSRTKVKNAPNVHCVTTRKYRTGGDSLRGVIESPVFGHSDTHTLLQLADLVVSSLLFPIACHAYLGDVTWNVHCDDAYRPLREQFGQRLKKLQFRYQDPTGKWRGGIVVSDRRTQQPSSLMFGPRHAITVPTTAIPGQPGASTPERREGEPDGSVVESPAG</sequence>
<evidence type="ECO:0000313" key="3">
    <source>
        <dbReference type="Proteomes" id="UP001501102"/>
    </source>
</evidence>
<feature type="region of interest" description="Disordered" evidence="1">
    <location>
        <begin position="284"/>
        <end position="314"/>
    </location>
</feature>
<keyword evidence="3" id="KW-1185">Reference proteome</keyword>